<dbReference type="RefSeq" id="WP_346044913.1">
    <property type="nucleotide sequence ID" value="NZ_BAAACP010000009.1"/>
</dbReference>
<dbReference type="CDD" id="cd01949">
    <property type="entry name" value="GGDEF"/>
    <property type="match status" value="1"/>
</dbReference>
<dbReference type="PROSITE" id="PS50887">
    <property type="entry name" value="GGDEF"/>
    <property type="match status" value="1"/>
</dbReference>
<dbReference type="PANTHER" id="PTHR45138">
    <property type="entry name" value="REGULATORY COMPONENTS OF SENSORY TRANSDUCTION SYSTEM"/>
    <property type="match status" value="1"/>
</dbReference>
<evidence type="ECO:0000313" key="4">
    <source>
        <dbReference type="Proteomes" id="UP001400965"/>
    </source>
</evidence>
<dbReference type="Pfam" id="PF00990">
    <property type="entry name" value="GGDEF"/>
    <property type="match status" value="1"/>
</dbReference>
<dbReference type="InterPro" id="IPR011990">
    <property type="entry name" value="TPR-like_helical_dom_sf"/>
</dbReference>
<accession>A0ABP3XF30</accession>
<feature type="domain" description="GGDEF" evidence="2">
    <location>
        <begin position="398"/>
        <end position="530"/>
    </location>
</feature>
<reference evidence="4" key="1">
    <citation type="journal article" date="2019" name="Int. J. Syst. Evol. Microbiol.">
        <title>The Global Catalogue of Microorganisms (GCM) 10K type strain sequencing project: providing services to taxonomists for standard genome sequencing and annotation.</title>
        <authorList>
            <consortium name="The Broad Institute Genomics Platform"/>
            <consortium name="The Broad Institute Genome Sequencing Center for Infectious Disease"/>
            <person name="Wu L."/>
            <person name="Ma J."/>
        </authorList>
    </citation>
    <scope>NUCLEOTIDE SEQUENCE [LARGE SCALE GENOMIC DNA]</scope>
    <source>
        <strain evidence="4">JCM 6486</strain>
    </source>
</reference>
<keyword evidence="4" id="KW-1185">Reference proteome</keyword>
<dbReference type="InterPro" id="IPR029787">
    <property type="entry name" value="Nucleotide_cyclase"/>
</dbReference>
<dbReference type="InterPro" id="IPR043128">
    <property type="entry name" value="Rev_trsase/Diguanyl_cyclase"/>
</dbReference>
<evidence type="ECO:0000256" key="1">
    <source>
        <dbReference type="SAM" id="Phobius"/>
    </source>
</evidence>
<dbReference type="InterPro" id="IPR000160">
    <property type="entry name" value="GGDEF_dom"/>
</dbReference>
<evidence type="ECO:0000259" key="2">
    <source>
        <dbReference type="PROSITE" id="PS50887"/>
    </source>
</evidence>
<dbReference type="Gene3D" id="3.30.70.270">
    <property type="match status" value="1"/>
</dbReference>
<dbReference type="SMART" id="SM00267">
    <property type="entry name" value="GGDEF"/>
    <property type="match status" value="1"/>
</dbReference>
<evidence type="ECO:0000313" key="3">
    <source>
        <dbReference type="EMBL" id="GAA0864259.1"/>
    </source>
</evidence>
<feature type="transmembrane region" description="Helical" evidence="1">
    <location>
        <begin position="7"/>
        <end position="27"/>
    </location>
</feature>
<protein>
    <submittedName>
        <fullName evidence="3">GGDEF domain-containing protein</fullName>
    </submittedName>
</protein>
<organism evidence="3 4">
    <name type="scientific">Paraclostridium tenue</name>
    <dbReference type="NCBI Taxonomy" id="1737"/>
    <lineage>
        <taxon>Bacteria</taxon>
        <taxon>Bacillati</taxon>
        <taxon>Bacillota</taxon>
        <taxon>Clostridia</taxon>
        <taxon>Peptostreptococcales</taxon>
        <taxon>Peptostreptococcaceae</taxon>
        <taxon>Paraclostridium</taxon>
    </lineage>
</organism>
<sequence>MKYNKKILYLVIFIFFVIICLLGHRVVDLSNLESRERDTINKAKLQIQKGNYDLAEKNLEYILNDKHKFKTLSKDDKFDVLNYLGVINTLQGETVSALLMYEKADKYVSKINKYKVEMNTAIAYRQIGEYLKSAEILVKIITSKDKADGENAHVKTYSLLNLAEIYLQIGNTEEYSSILEKVEDYIYNSSKEHRDDLLIIYYSDLIIRDIYRNNLDKVDYYFNEINKLKNKNNEVYYTENNMFKTRAYAMYYEKIGEVEKAIKCFDKLEEYAQKQGDTFIAQFSIRKRIEIYKKLGDKEKYNELLQEFYNKDQEILDINDKQYDFHLNNKILEQSNIGAMKKTVVLFILIDLILIAVVIFIYEKMRKSKTDSMRDALCNTYNRRYLESYKIKARKGDFPLTVLMIDVDYFKLYNDNYGHQKGDEVLKCISRVLKSSCRRNDIVFRYGGEEFCVVLKNTIKEEAIALAQRIKENVANEKIKHEYSKVDDYITLSMGITTVYSKENLRKSIALADKALYMSKESGRNKYTYI</sequence>
<keyword evidence="1" id="KW-0472">Membrane</keyword>
<dbReference type="SUPFAM" id="SSF48452">
    <property type="entry name" value="TPR-like"/>
    <property type="match status" value="2"/>
</dbReference>
<dbReference type="PANTHER" id="PTHR45138:SF9">
    <property type="entry name" value="DIGUANYLATE CYCLASE DGCM-RELATED"/>
    <property type="match status" value="1"/>
</dbReference>
<name>A0ABP3XF30_9FIRM</name>
<dbReference type="Proteomes" id="UP001400965">
    <property type="component" value="Unassembled WGS sequence"/>
</dbReference>
<keyword evidence="1" id="KW-1133">Transmembrane helix</keyword>
<proteinExistence type="predicted"/>
<dbReference type="EMBL" id="BAAACP010000009">
    <property type="protein sequence ID" value="GAA0864259.1"/>
    <property type="molecule type" value="Genomic_DNA"/>
</dbReference>
<comment type="caution">
    <text evidence="3">The sequence shown here is derived from an EMBL/GenBank/DDBJ whole genome shotgun (WGS) entry which is preliminary data.</text>
</comment>
<feature type="transmembrane region" description="Helical" evidence="1">
    <location>
        <begin position="344"/>
        <end position="362"/>
    </location>
</feature>
<dbReference type="InterPro" id="IPR050469">
    <property type="entry name" value="Diguanylate_Cyclase"/>
</dbReference>
<dbReference type="Gene3D" id="1.25.40.10">
    <property type="entry name" value="Tetratricopeptide repeat domain"/>
    <property type="match status" value="1"/>
</dbReference>
<dbReference type="NCBIfam" id="TIGR00254">
    <property type="entry name" value="GGDEF"/>
    <property type="match status" value="1"/>
</dbReference>
<dbReference type="SUPFAM" id="SSF55073">
    <property type="entry name" value="Nucleotide cyclase"/>
    <property type="match status" value="1"/>
</dbReference>
<gene>
    <name evidence="3" type="ORF">GCM10008917_16990</name>
</gene>
<keyword evidence="1" id="KW-0812">Transmembrane</keyword>